<feature type="domain" description="Sigma-54 factor interaction" evidence="3">
    <location>
        <begin position="30"/>
        <end position="70"/>
    </location>
</feature>
<sequence>MGIFTIGCYGNLTRFKVEILYVAWLIVHVFKVIAATNQNLEQLIKEGKFREDLYYRLNIMRKNRQPLQERIKRPPAKAGGFRHKCRRLKSFPRLKSCSKALAKASSKLD</sequence>
<dbReference type="SUPFAM" id="SSF52540">
    <property type="entry name" value="P-loop containing nucleoside triphosphate hydrolases"/>
    <property type="match status" value="1"/>
</dbReference>
<dbReference type="InterPro" id="IPR002078">
    <property type="entry name" value="Sigma_54_int"/>
</dbReference>
<dbReference type="Proteomes" id="UP000256488">
    <property type="component" value="Unassembled WGS sequence"/>
</dbReference>
<dbReference type="GO" id="GO:0005524">
    <property type="term" value="F:ATP binding"/>
    <property type="evidence" value="ECO:0007669"/>
    <property type="project" value="UniProtKB-KW"/>
</dbReference>
<protein>
    <recommendedName>
        <fullName evidence="3">Sigma-54 factor interaction domain-containing protein</fullName>
    </recommendedName>
</protein>
<dbReference type="Pfam" id="PF00158">
    <property type="entry name" value="Sigma54_activat"/>
    <property type="match status" value="1"/>
</dbReference>
<dbReference type="InterPro" id="IPR027417">
    <property type="entry name" value="P-loop_NTPase"/>
</dbReference>
<dbReference type="AlphaFoldDB" id="A0A3E0WKD1"/>
<keyword evidence="2" id="KW-0067">ATP-binding</keyword>
<dbReference type="GO" id="GO:0006355">
    <property type="term" value="P:regulation of DNA-templated transcription"/>
    <property type="evidence" value="ECO:0007669"/>
    <property type="project" value="InterPro"/>
</dbReference>
<dbReference type="PANTHER" id="PTHR32071">
    <property type="entry name" value="TRANSCRIPTIONAL REGULATORY PROTEIN"/>
    <property type="match status" value="1"/>
</dbReference>
<dbReference type="EMBL" id="NFZX01000056">
    <property type="protein sequence ID" value="RFA32673.1"/>
    <property type="molecule type" value="Genomic_DNA"/>
</dbReference>
<evidence type="ECO:0000313" key="5">
    <source>
        <dbReference type="Proteomes" id="UP000256488"/>
    </source>
</evidence>
<evidence type="ECO:0000256" key="1">
    <source>
        <dbReference type="ARBA" id="ARBA00022741"/>
    </source>
</evidence>
<dbReference type="Gene3D" id="3.40.50.300">
    <property type="entry name" value="P-loop containing nucleotide triphosphate hydrolases"/>
    <property type="match status" value="1"/>
</dbReference>
<gene>
    <name evidence="4" type="ORF">CAI16_17330</name>
</gene>
<comment type="caution">
    <text evidence="4">The sequence shown here is derived from an EMBL/GenBank/DDBJ whole genome shotgun (WGS) entry which is preliminary data.</text>
</comment>
<proteinExistence type="predicted"/>
<keyword evidence="1" id="KW-0547">Nucleotide-binding</keyword>
<accession>A0A3E0WKD1</accession>
<reference evidence="4 5" key="1">
    <citation type="submission" date="2017-05" db="EMBL/GenBank/DDBJ databases">
        <title>Virgibacillus sp. AK90 isolated from a saltern of Kakinada, India.</title>
        <authorList>
            <person name="Gupta V."/>
            <person name="Sidhu C."/>
            <person name="Korpole S."/>
            <person name="Pinnaka A.K."/>
        </authorList>
    </citation>
    <scope>NUCLEOTIDE SEQUENCE [LARGE SCALE GENOMIC DNA]</scope>
    <source>
        <strain evidence="4 5">AK90</strain>
    </source>
</reference>
<evidence type="ECO:0000313" key="4">
    <source>
        <dbReference type="EMBL" id="RFA32673.1"/>
    </source>
</evidence>
<name>A0A3E0WKD1_9BACI</name>
<evidence type="ECO:0000259" key="3">
    <source>
        <dbReference type="PROSITE" id="PS50045"/>
    </source>
</evidence>
<organism evidence="4 5">
    <name type="scientific">Virgibacillus dokdonensis</name>
    <dbReference type="NCBI Taxonomy" id="302167"/>
    <lineage>
        <taxon>Bacteria</taxon>
        <taxon>Bacillati</taxon>
        <taxon>Bacillota</taxon>
        <taxon>Bacilli</taxon>
        <taxon>Bacillales</taxon>
        <taxon>Bacillaceae</taxon>
        <taxon>Virgibacillus</taxon>
    </lineage>
</organism>
<dbReference type="PROSITE" id="PS50045">
    <property type="entry name" value="SIGMA54_INTERACT_4"/>
    <property type="match status" value="1"/>
</dbReference>
<evidence type="ECO:0000256" key="2">
    <source>
        <dbReference type="ARBA" id="ARBA00022840"/>
    </source>
</evidence>